<keyword evidence="2" id="KW-1185">Reference proteome</keyword>
<accession>A0A549T867</accession>
<dbReference type="Pfam" id="PF26318">
    <property type="entry name" value="SocB"/>
    <property type="match status" value="1"/>
</dbReference>
<reference evidence="1 2" key="1">
    <citation type="submission" date="2019-07" db="EMBL/GenBank/DDBJ databases">
        <title>Ln-dependent methylotrophs.</title>
        <authorList>
            <person name="Tani A."/>
        </authorList>
    </citation>
    <scope>NUCLEOTIDE SEQUENCE [LARGE SCALE GENOMIC DNA]</scope>
    <source>
        <strain evidence="1 2">SM12</strain>
    </source>
</reference>
<comment type="caution">
    <text evidence="1">The sequence shown here is derived from an EMBL/GenBank/DDBJ whole genome shotgun (WGS) entry which is preliminary data.</text>
</comment>
<dbReference type="EMBL" id="VJMG01000036">
    <property type="protein sequence ID" value="TRL38046.1"/>
    <property type="molecule type" value="Genomic_DNA"/>
</dbReference>
<dbReference type="AlphaFoldDB" id="A0A549T867"/>
<dbReference type="InterPro" id="IPR059063">
    <property type="entry name" value="SocB"/>
</dbReference>
<organism evidence="1 2">
    <name type="scientific">Rhizobium straminoryzae</name>
    <dbReference type="NCBI Taxonomy" id="1387186"/>
    <lineage>
        <taxon>Bacteria</taxon>
        <taxon>Pseudomonadati</taxon>
        <taxon>Pseudomonadota</taxon>
        <taxon>Alphaproteobacteria</taxon>
        <taxon>Hyphomicrobiales</taxon>
        <taxon>Rhizobiaceae</taxon>
        <taxon>Rhizobium/Agrobacterium group</taxon>
        <taxon>Rhizobium</taxon>
    </lineage>
</organism>
<gene>
    <name evidence="1" type="ORF">FNA46_13645</name>
</gene>
<proteinExistence type="predicted"/>
<evidence type="ECO:0000313" key="1">
    <source>
        <dbReference type="EMBL" id="TRL38046.1"/>
    </source>
</evidence>
<dbReference type="Proteomes" id="UP000316801">
    <property type="component" value="Unassembled WGS sequence"/>
</dbReference>
<evidence type="ECO:0000313" key="2">
    <source>
        <dbReference type="Proteomes" id="UP000316801"/>
    </source>
</evidence>
<dbReference type="RefSeq" id="WP_143125758.1">
    <property type="nucleotide sequence ID" value="NZ_VJMG01000036.1"/>
</dbReference>
<protein>
    <submittedName>
        <fullName evidence="1">Uncharacterized protein</fullName>
    </submittedName>
</protein>
<sequence>MGVKKKKAVGLLNRIQFIDLAQAVTQSPVARREWLRAYLQRALKGGKFPSYRYFRNAIPTIYGVKRGLDPSPPVGREELKKYVGAACNGIDEAKNVEAALTLYDLIRPRGYLAYDHEPRHLALGRSRQAAIGLQVELVREEELIFQYPYPRRSRLDDHTIRVLLSIIHHAYAVGDREGAFVELADLSCDFETAETRRLRLPSVRAPRIIRIHHDEIISLDDLAPEVQNVHDLLMELGEEPD</sequence>
<name>A0A549T867_9HYPH</name>